<feature type="non-terminal residue" evidence="2">
    <location>
        <position position="1"/>
    </location>
</feature>
<name>A0A382WML3_9ZZZZ</name>
<gene>
    <name evidence="2" type="ORF">METZ01_LOCUS412419</name>
</gene>
<dbReference type="EMBL" id="UINC01160747">
    <property type="protein sequence ID" value="SVD59565.1"/>
    <property type="molecule type" value="Genomic_DNA"/>
</dbReference>
<dbReference type="AlphaFoldDB" id="A0A382WML3"/>
<protein>
    <submittedName>
        <fullName evidence="2">Uncharacterized protein</fullName>
    </submittedName>
</protein>
<feature type="compositionally biased region" description="Polar residues" evidence="1">
    <location>
        <begin position="92"/>
        <end position="103"/>
    </location>
</feature>
<feature type="region of interest" description="Disordered" evidence="1">
    <location>
        <begin position="91"/>
        <end position="122"/>
    </location>
</feature>
<evidence type="ECO:0000256" key="1">
    <source>
        <dbReference type="SAM" id="MobiDB-lite"/>
    </source>
</evidence>
<organism evidence="2">
    <name type="scientific">marine metagenome</name>
    <dbReference type="NCBI Taxonomy" id="408172"/>
    <lineage>
        <taxon>unclassified sequences</taxon>
        <taxon>metagenomes</taxon>
        <taxon>ecological metagenomes</taxon>
    </lineage>
</organism>
<evidence type="ECO:0000313" key="2">
    <source>
        <dbReference type="EMBL" id="SVD59565.1"/>
    </source>
</evidence>
<sequence length="122" mass="13153">VHTREKERSIMLAMVDIKNAATSNEPPASKLPLTILDDDGEELFECDSCGLHYRASKSTSSLRLTYCGFLCEIGDLGFSIDGLEQMEIISTKDANTDTTSDESGSVDVNEESNPVPSASTST</sequence>
<accession>A0A382WML3</accession>
<proteinExistence type="predicted"/>
<reference evidence="2" key="1">
    <citation type="submission" date="2018-05" db="EMBL/GenBank/DDBJ databases">
        <authorList>
            <person name="Lanie J.A."/>
            <person name="Ng W.-L."/>
            <person name="Kazmierczak K.M."/>
            <person name="Andrzejewski T.M."/>
            <person name="Davidsen T.M."/>
            <person name="Wayne K.J."/>
            <person name="Tettelin H."/>
            <person name="Glass J.I."/>
            <person name="Rusch D."/>
            <person name="Podicherti R."/>
            <person name="Tsui H.-C.T."/>
            <person name="Winkler M.E."/>
        </authorList>
    </citation>
    <scope>NUCLEOTIDE SEQUENCE</scope>
</reference>
<feature type="compositionally biased region" description="Polar residues" evidence="1">
    <location>
        <begin position="111"/>
        <end position="122"/>
    </location>
</feature>